<dbReference type="Proteomes" id="UP000310066">
    <property type="component" value="Unassembled WGS sequence"/>
</dbReference>
<sequence length="414" mass="45349">MASFLIKDVQIFDGENTIGNGSVLVENGKISKVSKSPIEHHGTTISKPGHTLLPGLIDVHIHADSGNPVALPQSLRFGVTTVCDMHNEFYNIEKLRNQIKGGDCADLKTTSFAATIEMGWPMPVVLAHHDTPEVRAEIATWPRLDTPESGRQYVQDRLKDKVDYIKLMHESGTILGQEFNKPTLELQRAIIDEAHTHGLRTVAHATCLEDTLEILECGVDGLAHCFVDQPPTPELITAYKKNGAHCNPTLATMGSATTEGQNMQEKYAHDPRVQHLIGEEERGRMCACMSFAKETGKAEYAYEAVRQLKKAGVPVLVGSDAASPAVGTAWGLTMHQELAIFVKECGFTPSEALHAATMIPARRFNFNDRGQIKEGLLADLVLVEGDPLEDIDHTLDLRAVWKAGELCSAYKGRV</sequence>
<dbReference type="SUPFAM" id="SSF51556">
    <property type="entry name" value="Metallo-dependent hydrolases"/>
    <property type="match status" value="1"/>
</dbReference>
<proteinExistence type="predicted"/>
<dbReference type="STRING" id="329885.A0A4U0UUJ9"/>
<dbReference type="InterPro" id="IPR011059">
    <property type="entry name" value="Metal-dep_hydrolase_composite"/>
</dbReference>
<dbReference type="SUPFAM" id="SSF51338">
    <property type="entry name" value="Composite domain of metallo-dependent hydrolases"/>
    <property type="match status" value="1"/>
</dbReference>
<evidence type="ECO:0000259" key="1">
    <source>
        <dbReference type="Pfam" id="PF01979"/>
    </source>
</evidence>
<dbReference type="GO" id="GO:0016810">
    <property type="term" value="F:hydrolase activity, acting on carbon-nitrogen (but not peptide) bonds"/>
    <property type="evidence" value="ECO:0007669"/>
    <property type="project" value="InterPro"/>
</dbReference>
<dbReference type="Gene3D" id="3.30.110.90">
    <property type="entry name" value="Amidohydrolase"/>
    <property type="match status" value="1"/>
</dbReference>
<dbReference type="EMBL" id="NAJP01000037">
    <property type="protein sequence ID" value="TKA39761.1"/>
    <property type="molecule type" value="Genomic_DNA"/>
</dbReference>
<dbReference type="AlphaFoldDB" id="A0A4U0UUJ9"/>
<organism evidence="2 3">
    <name type="scientific">Friedmanniomyces endolithicus</name>
    <dbReference type="NCBI Taxonomy" id="329885"/>
    <lineage>
        <taxon>Eukaryota</taxon>
        <taxon>Fungi</taxon>
        <taxon>Dikarya</taxon>
        <taxon>Ascomycota</taxon>
        <taxon>Pezizomycotina</taxon>
        <taxon>Dothideomycetes</taxon>
        <taxon>Dothideomycetidae</taxon>
        <taxon>Mycosphaerellales</taxon>
        <taxon>Teratosphaeriaceae</taxon>
        <taxon>Friedmanniomyces</taxon>
    </lineage>
</organism>
<protein>
    <recommendedName>
        <fullName evidence="1">Amidohydrolase-related domain-containing protein</fullName>
    </recommendedName>
</protein>
<dbReference type="PANTHER" id="PTHR43135">
    <property type="entry name" value="ALPHA-D-RIBOSE 1-METHYLPHOSPHONATE 5-TRIPHOSPHATE DIPHOSPHATASE"/>
    <property type="match status" value="1"/>
</dbReference>
<dbReference type="OrthoDB" id="5595695at2759"/>
<dbReference type="InterPro" id="IPR006680">
    <property type="entry name" value="Amidohydro-rel"/>
</dbReference>
<dbReference type="InterPro" id="IPR032466">
    <property type="entry name" value="Metal_Hydrolase"/>
</dbReference>
<dbReference type="PANTHER" id="PTHR43135:SF3">
    <property type="entry name" value="ALPHA-D-RIBOSE 1-METHYLPHOSPHONATE 5-TRIPHOSPHATE DIPHOSPHATASE"/>
    <property type="match status" value="1"/>
</dbReference>
<evidence type="ECO:0000313" key="3">
    <source>
        <dbReference type="Proteomes" id="UP000310066"/>
    </source>
</evidence>
<dbReference type="InterPro" id="IPR051781">
    <property type="entry name" value="Metallo-dep_Hydrolase"/>
</dbReference>
<reference evidence="2 3" key="1">
    <citation type="submission" date="2017-03" db="EMBL/GenBank/DDBJ databases">
        <title>Genomes of endolithic fungi from Antarctica.</title>
        <authorList>
            <person name="Coleine C."/>
            <person name="Masonjones S."/>
            <person name="Stajich J.E."/>
        </authorList>
    </citation>
    <scope>NUCLEOTIDE SEQUENCE [LARGE SCALE GENOMIC DNA]</scope>
    <source>
        <strain evidence="2 3">CCFEE 5311</strain>
    </source>
</reference>
<dbReference type="Gene3D" id="3.40.50.10910">
    <property type="entry name" value="Amidohydrolase"/>
    <property type="match status" value="1"/>
</dbReference>
<feature type="domain" description="Amidohydrolase-related" evidence="1">
    <location>
        <begin position="51"/>
        <end position="405"/>
    </location>
</feature>
<accession>A0A4U0UUJ9</accession>
<evidence type="ECO:0000313" key="2">
    <source>
        <dbReference type="EMBL" id="TKA39761.1"/>
    </source>
</evidence>
<name>A0A4U0UUJ9_9PEZI</name>
<gene>
    <name evidence="2" type="ORF">B0A54_08398</name>
</gene>
<dbReference type="Gene3D" id="1.20.58.520">
    <property type="entry name" value="Amidohydrolase"/>
    <property type="match status" value="1"/>
</dbReference>
<dbReference type="Pfam" id="PF01979">
    <property type="entry name" value="Amidohydro_1"/>
    <property type="match status" value="1"/>
</dbReference>
<dbReference type="Gene3D" id="2.30.40.10">
    <property type="entry name" value="Urease, subunit C, domain 1"/>
    <property type="match status" value="1"/>
</dbReference>
<comment type="caution">
    <text evidence="2">The sequence shown here is derived from an EMBL/GenBank/DDBJ whole genome shotgun (WGS) entry which is preliminary data.</text>
</comment>